<reference evidence="6" key="1">
    <citation type="journal article" date="2014" name="Int. J. Syst. Evol. Microbiol.">
        <title>Complete genome sequence of Corynebacterium casei LMG S-19264T (=DSM 44701T), isolated from a smear-ripened cheese.</title>
        <authorList>
            <consortium name="US DOE Joint Genome Institute (JGI-PGF)"/>
            <person name="Walter F."/>
            <person name="Albersmeier A."/>
            <person name="Kalinowski J."/>
            <person name="Ruckert C."/>
        </authorList>
    </citation>
    <scope>NUCLEOTIDE SEQUENCE</scope>
    <source>
        <strain evidence="6">CGMCC 1.14984</strain>
    </source>
</reference>
<dbReference type="RefSeq" id="WP_155139832.1">
    <property type="nucleotide sequence ID" value="NZ_BMGZ01000002.1"/>
</dbReference>
<dbReference type="InterPro" id="IPR036514">
    <property type="entry name" value="SGNH_hydro_sf"/>
</dbReference>
<dbReference type="SUPFAM" id="SSF52266">
    <property type="entry name" value="SGNH hydrolase"/>
    <property type="match status" value="1"/>
</dbReference>
<gene>
    <name evidence="7" type="ORF">FF098_009345</name>
    <name evidence="6" type="ORF">GCM10011355_18800</name>
</gene>
<dbReference type="GO" id="GO:0004553">
    <property type="term" value="F:hydrolase activity, hydrolyzing O-glycosyl compounds"/>
    <property type="evidence" value="ECO:0007669"/>
    <property type="project" value="UniProtKB-ARBA"/>
</dbReference>
<feature type="domain" description="Beta-galactosidase jelly roll" evidence="5">
    <location>
        <begin position="280"/>
        <end position="365"/>
    </location>
</feature>
<evidence type="ECO:0000256" key="2">
    <source>
        <dbReference type="ARBA" id="ARBA00023295"/>
    </source>
</evidence>
<dbReference type="AlphaFoldDB" id="A0A8J3A705"/>
<dbReference type="Gene3D" id="2.60.120.260">
    <property type="entry name" value="Galactose-binding domain-like"/>
    <property type="match status" value="1"/>
</dbReference>
<organism evidence="6 8">
    <name type="scientific">Aquisalinus luteolus</name>
    <dbReference type="NCBI Taxonomy" id="1566827"/>
    <lineage>
        <taxon>Bacteria</taxon>
        <taxon>Pseudomonadati</taxon>
        <taxon>Pseudomonadota</taxon>
        <taxon>Alphaproteobacteria</taxon>
        <taxon>Parvularculales</taxon>
        <taxon>Parvularculaceae</taxon>
        <taxon>Aquisalinus</taxon>
    </lineage>
</organism>
<dbReference type="InterPro" id="IPR039329">
    <property type="entry name" value="SIAE"/>
</dbReference>
<keyword evidence="9" id="KW-1185">Reference proteome</keyword>
<name>A0A8J3A705_9PROT</name>
<feature type="signal peptide" evidence="3">
    <location>
        <begin position="1"/>
        <end position="22"/>
    </location>
</feature>
<feature type="domain" description="Sialate O-acetylesterase" evidence="4">
    <location>
        <begin position="109"/>
        <end position="213"/>
    </location>
</feature>
<keyword evidence="1" id="KW-0378">Hydrolase</keyword>
<reference evidence="7 9" key="2">
    <citation type="submission" date="2020-02" db="EMBL/GenBank/DDBJ databases">
        <title>Genome sequence of Parvularcula flava strain NH6-79.</title>
        <authorList>
            <person name="Abdul Karim M.H."/>
            <person name="Lam M.Q."/>
            <person name="Chen S.J."/>
            <person name="Yahya A."/>
            <person name="Shahir S."/>
            <person name="Shamsir M.S."/>
            <person name="Chong C.S."/>
        </authorList>
    </citation>
    <scope>NUCLEOTIDE SEQUENCE [LARGE SCALE GENOMIC DNA]</scope>
    <source>
        <strain evidence="7 9">NH6-79</strain>
    </source>
</reference>
<evidence type="ECO:0000313" key="7">
    <source>
        <dbReference type="EMBL" id="NHK28106.1"/>
    </source>
</evidence>
<evidence type="ECO:0000313" key="8">
    <source>
        <dbReference type="Proteomes" id="UP000621856"/>
    </source>
</evidence>
<dbReference type="InterPro" id="IPR005181">
    <property type="entry name" value="SASA"/>
</dbReference>
<dbReference type="InterPro" id="IPR025300">
    <property type="entry name" value="BetaGal_jelly_roll_dom"/>
</dbReference>
<feature type="domain" description="Sialate O-acetylesterase" evidence="4">
    <location>
        <begin position="400"/>
        <end position="524"/>
    </location>
</feature>
<dbReference type="Proteomes" id="UP000818603">
    <property type="component" value="Unassembled WGS sequence"/>
</dbReference>
<dbReference type="Proteomes" id="UP000621856">
    <property type="component" value="Unassembled WGS sequence"/>
</dbReference>
<evidence type="ECO:0000256" key="3">
    <source>
        <dbReference type="SAM" id="SignalP"/>
    </source>
</evidence>
<dbReference type="Gene3D" id="2.60.40.10">
    <property type="entry name" value="Immunoglobulins"/>
    <property type="match status" value="1"/>
</dbReference>
<dbReference type="PANTHER" id="PTHR22901:SF0">
    <property type="entry name" value="SIALATE O-ACETYLESTERASE"/>
    <property type="match status" value="1"/>
</dbReference>
<evidence type="ECO:0000313" key="6">
    <source>
        <dbReference type="EMBL" id="GGH97475.1"/>
    </source>
</evidence>
<dbReference type="SUPFAM" id="SSF49785">
    <property type="entry name" value="Galactose-binding domain-like"/>
    <property type="match status" value="1"/>
</dbReference>
<dbReference type="InterPro" id="IPR008979">
    <property type="entry name" value="Galactose-bd-like_sf"/>
</dbReference>
<comment type="caution">
    <text evidence="6">The sequence shown here is derived from an EMBL/GenBank/DDBJ whole genome shotgun (WGS) entry which is preliminary data.</text>
</comment>
<keyword evidence="2" id="KW-0326">Glycosidase</keyword>
<protein>
    <submittedName>
        <fullName evidence="6">9-O-acetylesterase</fullName>
    </submittedName>
    <submittedName>
        <fullName evidence="7">Sialate O-acetylesterase</fullName>
    </submittedName>
</protein>
<reference evidence="6" key="3">
    <citation type="submission" date="2020-09" db="EMBL/GenBank/DDBJ databases">
        <authorList>
            <person name="Sun Q."/>
            <person name="Zhou Y."/>
        </authorList>
    </citation>
    <scope>NUCLEOTIDE SEQUENCE</scope>
    <source>
        <strain evidence="6">CGMCC 1.14984</strain>
    </source>
</reference>
<dbReference type="InterPro" id="IPR013783">
    <property type="entry name" value="Ig-like_fold"/>
</dbReference>
<dbReference type="Pfam" id="PF13364">
    <property type="entry name" value="BetaGal_ABD2"/>
    <property type="match status" value="1"/>
</dbReference>
<dbReference type="EMBL" id="VCJR02000002">
    <property type="protein sequence ID" value="NHK28106.1"/>
    <property type="molecule type" value="Genomic_DNA"/>
</dbReference>
<dbReference type="GO" id="GO:0005975">
    <property type="term" value="P:carbohydrate metabolic process"/>
    <property type="evidence" value="ECO:0007669"/>
    <property type="project" value="TreeGrafter"/>
</dbReference>
<accession>A0A8J3A705</accession>
<evidence type="ECO:0000259" key="4">
    <source>
        <dbReference type="Pfam" id="PF03629"/>
    </source>
</evidence>
<sequence length="650" mass="69319">MLKSRFLAGAFGAASVTVPVLSAEAAPQLAQVFTDRMVIQRDKAVPVWGIAEPGERLTVSFNGRTYRTTADRDGRWQVSLRPTDGGGPYTLSVSNRDGADISIDDVMAGDVFLCSGQSNMEYPVERALNPDRILGQSEDSTLRLLKVPKASTPAPVYTFGSETSWQTADAGSVAGFSAVCYFFAKDLQADVDVPIGLIDASWGGSQIEAWMSAAALAQTGLDDDKLDMLAAYAEDPVAGAAKFGAVWEDWWASAMPSDPAPWAYKGADYERWKPVPIPHTSWTVWENETTGNHNGIVFYATTVSLTAEEAAAANALSLARIDEVDVTWINGQFLNSTFGWGTPRTYDLPDGMLKEGENTIVVSVYSGWDQGGMTGPTEDIALMLAGGDAIPLGDSWTYNVIPTSVGAPPSPPWTSVTGLTGMYNAMIAPLGEMPLKAALWYQGESDAGQPQTYDDYLAAMIEDWRGRFGSEMPFGVVQLANFGTLRSGPVDSGWAGLREAQRAVAAADPSTGLIVSVDAGNARDIHPADKLVLGQRAARLMRDLAYGQDVATGPIATSATARDGKIIVSFDEVNGALSVIGGTSPNALELCPADEPCRYVTASTNGSDLEIDTDVIDGEVRYCWADAPICTLYDDFGLPAAPFGLMVQRE</sequence>
<evidence type="ECO:0000256" key="1">
    <source>
        <dbReference type="ARBA" id="ARBA00022801"/>
    </source>
</evidence>
<evidence type="ECO:0000313" key="9">
    <source>
        <dbReference type="Proteomes" id="UP000818603"/>
    </source>
</evidence>
<dbReference type="PANTHER" id="PTHR22901">
    <property type="entry name" value="SIALATE O-ACETYLESTERASE"/>
    <property type="match status" value="1"/>
</dbReference>
<evidence type="ECO:0000259" key="5">
    <source>
        <dbReference type="Pfam" id="PF13364"/>
    </source>
</evidence>
<dbReference type="Pfam" id="PF03629">
    <property type="entry name" value="SASA"/>
    <property type="match status" value="2"/>
</dbReference>
<keyword evidence="3" id="KW-0732">Signal</keyword>
<dbReference type="Gene3D" id="3.40.50.1110">
    <property type="entry name" value="SGNH hydrolase"/>
    <property type="match status" value="2"/>
</dbReference>
<dbReference type="EMBL" id="BMGZ01000002">
    <property type="protein sequence ID" value="GGH97475.1"/>
    <property type="molecule type" value="Genomic_DNA"/>
</dbReference>
<feature type="chain" id="PRO_5035272453" evidence="3">
    <location>
        <begin position="23"/>
        <end position="650"/>
    </location>
</feature>
<dbReference type="GO" id="GO:0001681">
    <property type="term" value="F:sialate O-acetylesterase activity"/>
    <property type="evidence" value="ECO:0007669"/>
    <property type="project" value="InterPro"/>
</dbReference>
<proteinExistence type="predicted"/>